<gene>
    <name evidence="2" type="ORF">GG681_00435</name>
</gene>
<evidence type="ECO:0008006" key="4">
    <source>
        <dbReference type="Google" id="ProtNLM"/>
    </source>
</evidence>
<feature type="chain" id="PRO_5033035392" description="Lipoprotein" evidence="1">
    <location>
        <begin position="22"/>
        <end position="118"/>
    </location>
</feature>
<organism evidence="2 3">
    <name type="scientific">Tritonibacter aquimaris</name>
    <dbReference type="NCBI Taxonomy" id="2663379"/>
    <lineage>
        <taxon>Bacteria</taxon>
        <taxon>Pseudomonadati</taxon>
        <taxon>Pseudomonadota</taxon>
        <taxon>Alphaproteobacteria</taxon>
        <taxon>Rhodobacterales</taxon>
        <taxon>Paracoccaceae</taxon>
        <taxon>Tritonibacter</taxon>
    </lineage>
</organism>
<comment type="caution">
    <text evidence="2">The sequence shown here is derived from an EMBL/GenBank/DDBJ whole genome shotgun (WGS) entry which is preliminary data.</text>
</comment>
<dbReference type="EMBL" id="WIXK01000001">
    <property type="protein sequence ID" value="MQY41097.1"/>
    <property type="molecule type" value="Genomic_DNA"/>
</dbReference>
<dbReference type="RefSeq" id="WP_153543981.1">
    <property type="nucleotide sequence ID" value="NZ_WIXK01000001.1"/>
</dbReference>
<dbReference type="PROSITE" id="PS51257">
    <property type="entry name" value="PROKAR_LIPOPROTEIN"/>
    <property type="match status" value="1"/>
</dbReference>
<protein>
    <recommendedName>
        <fullName evidence="4">Lipoprotein</fullName>
    </recommendedName>
</protein>
<evidence type="ECO:0000256" key="1">
    <source>
        <dbReference type="SAM" id="SignalP"/>
    </source>
</evidence>
<keyword evidence="1" id="KW-0732">Signal</keyword>
<feature type="signal peptide" evidence="1">
    <location>
        <begin position="1"/>
        <end position="21"/>
    </location>
</feature>
<dbReference type="AlphaFoldDB" id="A0A844AP40"/>
<accession>A0A844AP40</accession>
<proteinExistence type="predicted"/>
<keyword evidence="3" id="KW-1185">Reference proteome</keyword>
<sequence>MVQKRKLSVATAAICATLVVAGCGAKAKDDRTRYDGIPFRASAKALNKKENLAEFRVAVKDALRSENGARAAAHHEGTAYCIANYGLSDINWRNDPLNLDSALVLDGKDAIFEGVCDA</sequence>
<evidence type="ECO:0000313" key="2">
    <source>
        <dbReference type="EMBL" id="MQY41097.1"/>
    </source>
</evidence>
<evidence type="ECO:0000313" key="3">
    <source>
        <dbReference type="Proteomes" id="UP000436694"/>
    </source>
</evidence>
<dbReference type="Proteomes" id="UP000436694">
    <property type="component" value="Unassembled WGS sequence"/>
</dbReference>
<reference evidence="2 3" key="1">
    <citation type="submission" date="2019-10" db="EMBL/GenBank/DDBJ databases">
        <title>Epibacterium sp. nov., isolated from seawater.</title>
        <authorList>
            <person name="Zhang X."/>
            <person name="Li N."/>
        </authorList>
    </citation>
    <scope>NUCLEOTIDE SEQUENCE [LARGE SCALE GENOMIC DNA]</scope>
    <source>
        <strain evidence="2 3">SM1969</strain>
    </source>
</reference>
<name>A0A844AP40_9RHOB</name>